<evidence type="ECO:0000313" key="3">
    <source>
        <dbReference type="Proteomes" id="UP001160148"/>
    </source>
</evidence>
<keyword evidence="3" id="KW-1185">Reference proteome</keyword>
<accession>A0AAV0WUI0</accession>
<proteinExistence type="predicted"/>
<evidence type="ECO:0000313" key="2">
    <source>
        <dbReference type="EMBL" id="CAI6359259.1"/>
    </source>
</evidence>
<comment type="caution">
    <text evidence="2">The sequence shown here is derived from an EMBL/GenBank/DDBJ whole genome shotgun (WGS) entry which is preliminary data.</text>
</comment>
<gene>
    <name evidence="2" type="ORF">MEUPH1_LOCUS14688</name>
</gene>
<feature type="region of interest" description="Disordered" evidence="1">
    <location>
        <begin position="31"/>
        <end position="74"/>
    </location>
</feature>
<reference evidence="2 3" key="1">
    <citation type="submission" date="2023-01" db="EMBL/GenBank/DDBJ databases">
        <authorList>
            <person name="Whitehead M."/>
        </authorList>
    </citation>
    <scope>NUCLEOTIDE SEQUENCE [LARGE SCALE GENOMIC DNA]</scope>
</reference>
<sequence>MENRTNLSNTQLRELKLQLFIFIVPVAGPPDTDDPFDGNRDDPVFMDTNEGASSSQDSDQSSRQGALTIVRRSSQKKSTYSEEYSMALSRENESMLDDVDLSLEAMPSFDSSEAVDKAALRLRCLLRHLRKGEISAEVLHKNLFFAAKVLESAFLDEEQISCDMKNSQEELEEISKTPEPSTSSAAAITSPVVRQKRLRAPIWARLLNII</sequence>
<dbReference type="Proteomes" id="UP001160148">
    <property type="component" value="Unassembled WGS sequence"/>
</dbReference>
<evidence type="ECO:0000256" key="1">
    <source>
        <dbReference type="SAM" id="MobiDB-lite"/>
    </source>
</evidence>
<feature type="compositionally biased region" description="Low complexity" evidence="1">
    <location>
        <begin position="53"/>
        <end position="62"/>
    </location>
</feature>
<dbReference type="EMBL" id="CARXXK010000002">
    <property type="protein sequence ID" value="CAI6359259.1"/>
    <property type="molecule type" value="Genomic_DNA"/>
</dbReference>
<protein>
    <submittedName>
        <fullName evidence="2">Uncharacterized protein</fullName>
    </submittedName>
</protein>
<name>A0AAV0WUI0_9HEMI</name>
<dbReference type="AlphaFoldDB" id="A0AAV0WUI0"/>
<organism evidence="2 3">
    <name type="scientific">Macrosiphum euphorbiae</name>
    <name type="common">potato aphid</name>
    <dbReference type="NCBI Taxonomy" id="13131"/>
    <lineage>
        <taxon>Eukaryota</taxon>
        <taxon>Metazoa</taxon>
        <taxon>Ecdysozoa</taxon>
        <taxon>Arthropoda</taxon>
        <taxon>Hexapoda</taxon>
        <taxon>Insecta</taxon>
        <taxon>Pterygota</taxon>
        <taxon>Neoptera</taxon>
        <taxon>Paraneoptera</taxon>
        <taxon>Hemiptera</taxon>
        <taxon>Sternorrhyncha</taxon>
        <taxon>Aphidomorpha</taxon>
        <taxon>Aphidoidea</taxon>
        <taxon>Aphididae</taxon>
        <taxon>Macrosiphini</taxon>
        <taxon>Macrosiphum</taxon>
    </lineage>
</organism>